<dbReference type="FunFam" id="3.40.190.10:FF:000001">
    <property type="entry name" value="Glutamate receptor ionotropic, kainate 2"/>
    <property type="match status" value="1"/>
</dbReference>
<feature type="signal peptide" evidence="17">
    <location>
        <begin position="1"/>
        <end position="18"/>
    </location>
</feature>
<feature type="domain" description="Ionotropic glutamate receptor L-glutamate and glycine-binding" evidence="19">
    <location>
        <begin position="443"/>
        <end position="508"/>
    </location>
</feature>
<dbReference type="InterPro" id="IPR001828">
    <property type="entry name" value="ANF_lig-bd_rcpt"/>
</dbReference>
<dbReference type="Proteomes" id="UP001174136">
    <property type="component" value="Unassembled WGS sequence"/>
</dbReference>
<keyword evidence="4 17" id="KW-0732">Signal</keyword>
<dbReference type="Pfam" id="PF01094">
    <property type="entry name" value="ANF_receptor"/>
    <property type="match status" value="1"/>
</dbReference>
<dbReference type="GO" id="GO:0045211">
    <property type="term" value="C:postsynaptic membrane"/>
    <property type="evidence" value="ECO:0007669"/>
    <property type="project" value="UniProtKB-SubCell"/>
</dbReference>
<evidence type="ECO:0000256" key="16">
    <source>
        <dbReference type="SAM" id="Phobius"/>
    </source>
</evidence>
<evidence type="ECO:0000259" key="19">
    <source>
        <dbReference type="SMART" id="SM00918"/>
    </source>
</evidence>
<keyword evidence="3 16" id="KW-0812">Transmembrane</keyword>
<accession>A0AA47NQK4</accession>
<feature type="transmembrane region" description="Helical" evidence="16">
    <location>
        <begin position="560"/>
        <end position="582"/>
    </location>
</feature>
<evidence type="ECO:0000259" key="18">
    <source>
        <dbReference type="SMART" id="SM00079"/>
    </source>
</evidence>
<dbReference type="PANTHER" id="PTHR18966">
    <property type="entry name" value="IONOTROPIC GLUTAMATE RECEPTOR"/>
    <property type="match status" value="1"/>
</dbReference>
<evidence type="ECO:0000256" key="10">
    <source>
        <dbReference type="ARBA" id="ARBA00023180"/>
    </source>
</evidence>
<keyword evidence="6" id="KW-0770">Synapse</keyword>
<evidence type="ECO:0000256" key="11">
    <source>
        <dbReference type="ARBA" id="ARBA00023257"/>
    </source>
</evidence>
<dbReference type="SUPFAM" id="SSF53822">
    <property type="entry name" value="Periplasmic binding protein-like I"/>
    <property type="match status" value="1"/>
</dbReference>
<dbReference type="SMART" id="SM00918">
    <property type="entry name" value="Lig_chan-Glu_bd"/>
    <property type="match status" value="1"/>
</dbReference>
<feature type="domain" description="Ionotropic glutamate receptor C-terminal" evidence="18">
    <location>
        <begin position="433"/>
        <end position="851"/>
    </location>
</feature>
<evidence type="ECO:0000256" key="14">
    <source>
        <dbReference type="ARBA" id="ARBA00034104"/>
    </source>
</evidence>
<evidence type="ECO:0000256" key="13">
    <source>
        <dbReference type="ARBA" id="ARBA00023303"/>
    </source>
</evidence>
<keyword evidence="13" id="KW-0407">Ion channel</keyword>
<feature type="compositionally biased region" description="Low complexity" evidence="15">
    <location>
        <begin position="621"/>
        <end position="639"/>
    </location>
</feature>
<feature type="chain" id="PRO_5041444403" evidence="17">
    <location>
        <begin position="19"/>
        <end position="1007"/>
    </location>
</feature>
<dbReference type="EMBL" id="JAOPHQ010005692">
    <property type="protein sequence ID" value="KAK0134656.1"/>
    <property type="molecule type" value="Genomic_DNA"/>
</dbReference>
<keyword evidence="21" id="KW-1185">Reference proteome</keyword>
<keyword evidence="7" id="KW-0406">Ion transport</keyword>
<dbReference type="GO" id="GO:0007166">
    <property type="term" value="P:cell surface receptor signaling pathway"/>
    <property type="evidence" value="ECO:0007669"/>
    <property type="project" value="UniProtKB-ARBA"/>
</dbReference>
<feature type="region of interest" description="Disordered" evidence="15">
    <location>
        <begin position="591"/>
        <end position="647"/>
    </location>
</feature>
<dbReference type="FunFam" id="3.40.50.2300:FF:000004">
    <property type="entry name" value="Glutamate receptor, ionotropic, AMPA 2"/>
    <property type="match status" value="1"/>
</dbReference>
<dbReference type="InterPro" id="IPR001320">
    <property type="entry name" value="Iontro_rcpt_C"/>
</dbReference>
<dbReference type="SUPFAM" id="SSF53850">
    <property type="entry name" value="Periplasmic binding protein-like II"/>
    <property type="match status" value="1"/>
</dbReference>
<dbReference type="PROSITE" id="PS51257">
    <property type="entry name" value="PROKAR_LIPOPROTEIN"/>
    <property type="match status" value="1"/>
</dbReference>
<keyword evidence="12" id="KW-1071">Ligand-gated ion channel</keyword>
<dbReference type="Gene3D" id="3.40.190.10">
    <property type="entry name" value="Periplasmic binding protein-like II"/>
    <property type="match status" value="2"/>
</dbReference>
<evidence type="ECO:0000256" key="3">
    <source>
        <dbReference type="ARBA" id="ARBA00022692"/>
    </source>
</evidence>
<dbReference type="FunFam" id="3.40.190.10:FF:000666">
    <property type="entry name" value="Glutamate receptor, ionotropic, AMPA 2a"/>
    <property type="match status" value="1"/>
</dbReference>
<feature type="transmembrane region" description="Helical" evidence="16">
    <location>
        <begin position="905"/>
        <end position="927"/>
    </location>
</feature>
<dbReference type="Pfam" id="PF10613">
    <property type="entry name" value="Lig_chan-Glu_bd"/>
    <property type="match status" value="1"/>
</dbReference>
<dbReference type="Pfam" id="PF00060">
    <property type="entry name" value="Lig_chan"/>
    <property type="match status" value="2"/>
</dbReference>
<comment type="subcellular location">
    <subcellularLocation>
        <location evidence="14">Postsynaptic cell membrane</location>
        <topology evidence="14">Multi-pass membrane protein</topology>
    </subcellularLocation>
</comment>
<evidence type="ECO:0000256" key="1">
    <source>
        <dbReference type="ARBA" id="ARBA00022448"/>
    </source>
</evidence>
<reference evidence="20" key="1">
    <citation type="journal article" date="2023" name="Front. Mar. Sci.">
        <title>A new Merluccius polli reference genome to investigate the effects of global change in West African waters.</title>
        <authorList>
            <person name="Mateo J.L."/>
            <person name="Blanco-Fernandez C."/>
            <person name="Garcia-Vazquez E."/>
            <person name="Machado-Schiaffino G."/>
        </authorList>
    </citation>
    <scope>NUCLEOTIDE SEQUENCE</scope>
    <source>
        <strain evidence="20">C29</strain>
        <tissue evidence="20">Fin</tissue>
    </source>
</reference>
<evidence type="ECO:0000256" key="8">
    <source>
        <dbReference type="ARBA" id="ARBA00023136"/>
    </source>
</evidence>
<dbReference type="GO" id="GO:0022824">
    <property type="term" value="F:transmitter-gated monoatomic ion channel activity"/>
    <property type="evidence" value="ECO:0007669"/>
    <property type="project" value="UniProtKB-ARBA"/>
</dbReference>
<organism evidence="20 21">
    <name type="scientific">Merluccius polli</name>
    <name type="common">Benguela hake</name>
    <name type="synonym">Merluccius cadenati</name>
    <dbReference type="NCBI Taxonomy" id="89951"/>
    <lineage>
        <taxon>Eukaryota</taxon>
        <taxon>Metazoa</taxon>
        <taxon>Chordata</taxon>
        <taxon>Craniata</taxon>
        <taxon>Vertebrata</taxon>
        <taxon>Euteleostomi</taxon>
        <taxon>Actinopterygii</taxon>
        <taxon>Neopterygii</taxon>
        <taxon>Teleostei</taxon>
        <taxon>Neoteleostei</taxon>
        <taxon>Acanthomorphata</taxon>
        <taxon>Zeiogadaria</taxon>
        <taxon>Gadariae</taxon>
        <taxon>Gadiformes</taxon>
        <taxon>Gadoidei</taxon>
        <taxon>Merlucciidae</taxon>
        <taxon>Merluccius</taxon>
    </lineage>
</organism>
<dbReference type="SMART" id="SM00079">
    <property type="entry name" value="PBPe"/>
    <property type="match status" value="1"/>
</dbReference>
<keyword evidence="10" id="KW-0325">Glycoprotein</keyword>
<keyword evidence="2" id="KW-1003">Cell membrane</keyword>
<evidence type="ECO:0000313" key="21">
    <source>
        <dbReference type="Proteomes" id="UP001174136"/>
    </source>
</evidence>
<evidence type="ECO:0000313" key="20">
    <source>
        <dbReference type="EMBL" id="KAK0134656.1"/>
    </source>
</evidence>
<proteinExistence type="predicted"/>
<dbReference type="Gene3D" id="3.40.50.2300">
    <property type="match status" value="2"/>
</dbReference>
<keyword evidence="5 16" id="KW-1133">Transmembrane helix</keyword>
<evidence type="ECO:0000256" key="9">
    <source>
        <dbReference type="ARBA" id="ARBA00023170"/>
    </source>
</evidence>
<dbReference type="CDD" id="cd13729">
    <property type="entry name" value="PBP2_iGluR_AMPA_GluR1"/>
    <property type="match status" value="1"/>
</dbReference>
<evidence type="ECO:0000256" key="7">
    <source>
        <dbReference type="ARBA" id="ARBA00023065"/>
    </source>
</evidence>
<evidence type="ECO:0000256" key="2">
    <source>
        <dbReference type="ARBA" id="ARBA00022475"/>
    </source>
</evidence>
<comment type="caution">
    <text evidence="20">The sequence shown here is derived from an EMBL/GenBank/DDBJ whole genome shotgun (WGS) entry which is preliminary data.</text>
</comment>
<protein>
    <submittedName>
        <fullName evidence="20">Glutamate receptor 1</fullName>
    </submittedName>
</protein>
<dbReference type="FunFam" id="1.10.287.70:FF:000105">
    <property type="entry name" value="Eye-enriched kainate receptor, isoform A"/>
    <property type="match status" value="1"/>
</dbReference>
<feature type="transmembrane region" description="Helical" evidence="16">
    <location>
        <begin position="686"/>
        <end position="708"/>
    </location>
</feature>
<feature type="compositionally biased region" description="Polar residues" evidence="15">
    <location>
        <begin position="602"/>
        <end position="620"/>
    </location>
</feature>
<evidence type="ECO:0000256" key="6">
    <source>
        <dbReference type="ARBA" id="ARBA00023018"/>
    </source>
</evidence>
<keyword evidence="9 20" id="KW-0675">Receptor</keyword>
<dbReference type="AlphaFoldDB" id="A0AA47NQK4"/>
<keyword evidence="11" id="KW-0628">Postsynaptic cell membrane</keyword>
<keyword evidence="1" id="KW-0813">Transport</keyword>
<gene>
    <name evidence="20" type="primary">GRIA1_1</name>
    <name evidence="20" type="ORF">N1851_029724</name>
</gene>
<dbReference type="Gene3D" id="1.10.287.70">
    <property type="match status" value="2"/>
</dbReference>
<evidence type="ECO:0000256" key="15">
    <source>
        <dbReference type="SAM" id="MobiDB-lite"/>
    </source>
</evidence>
<evidence type="ECO:0000256" key="4">
    <source>
        <dbReference type="ARBA" id="ARBA00022729"/>
    </source>
</evidence>
<name>A0AA47NQK4_MERPO</name>
<dbReference type="InterPro" id="IPR028082">
    <property type="entry name" value="Peripla_BP_I"/>
</dbReference>
<sequence length="1007" mass="111781">MPPRWVAASGIFVSCVVAFCCGTSFPSNINIAPSLLCVVAQGFSTQCDLALRSAGGLFPTGSHEYEVFRFALARHQDVPKLVPQVDMVDTASSFAMTYAFCSQFAKGVYAIMGLYDQRTVNMLMSFCGSLHVCFMTPSFPIQTNNQFVLQLRPQLQDPLMALVDHFRWTRFVYMYSSDSGLSVLQRILDTAAESSWQVTSVNLDTLTERAFVKLLQDLEHKKDYHVILHCELERLNSILNLIAAQKRILKNYHYILVNLGFQDLNFTAFQSMGANVTGFQLVNTSDPAVEKLSQEWLDFDSKDLKLNRKRLKYTGALTYDGVSVMATAFQNLRKQRIDISRRGNAGECLANPPAPWGQGIDIQRALQQVRLEGITGHVQFDERGHRSNFTLTVMELSHTGPMKVGYWNENEHYVNTAVYVPVVEEFYGLQNKTYIVTTILEAPYVMLKKNHEQLVGNDRYEGYCVELASEIAKHVGFNYRLELVGDGKYGSRDPETKMWNGMVGELVYGKADVAVAPLTITLVREEVIDFTKPFMSLGISIMIKKPTKSKPGVFSFLDPLAYEIWMCIVFAYIGVSVVLFLVSRFSPYEWKGEDEDDEDEQQAGTSPTLRHATNTSSSEPGQSHGYSQSQGQPQTNGQHQQKEKDSPEYTNEFGIFNSLWFSLGAFMQQGCDISPRSLSGRIVGGVWWFFTLIIISSYTANLAAFLTVERMVSPIESAEDLAKQTEIAYGTLDGGSTKEFFRRSKIAVFEKMWSYMRSADPSVFVKNTNEGVTRVRKSKGKYAYLLESSMNEYIEQRKPCDTMKVGGNLDSKGYGVATPKGSPLRNPVNLAVLKLNEQGLLDKLKNRWWYDKGECGTGGGDSKLNEQAVLDKLKNKWWYDKGECGSKDSGRKDKTSALSLSNVAGVFYILIGGLGLAMLVALVEFCYKSRIESRRMKELIDAAMMSVSMGRGAVGGGMGGGVAGGGAFIQGGENGRLGALDFSKMGPQTLPCMGQGASGLGISTTGM</sequence>
<dbReference type="InterPro" id="IPR019594">
    <property type="entry name" value="Glu/Gly-bd"/>
</dbReference>
<keyword evidence="8 16" id="KW-0472">Membrane</keyword>
<evidence type="ECO:0000256" key="5">
    <source>
        <dbReference type="ARBA" id="ARBA00022989"/>
    </source>
</evidence>
<evidence type="ECO:0000256" key="17">
    <source>
        <dbReference type="SAM" id="SignalP"/>
    </source>
</evidence>
<feature type="compositionally biased region" description="Acidic residues" evidence="15">
    <location>
        <begin position="592"/>
        <end position="601"/>
    </location>
</feature>
<dbReference type="InterPro" id="IPR015683">
    <property type="entry name" value="Ionotropic_Glu_rcpt"/>
</dbReference>
<evidence type="ECO:0000256" key="12">
    <source>
        <dbReference type="ARBA" id="ARBA00023286"/>
    </source>
</evidence>